<reference evidence="1" key="2">
    <citation type="submission" date="2021-09" db="EMBL/GenBank/DDBJ databases">
        <authorList>
            <person name="Gilroy R."/>
        </authorList>
    </citation>
    <scope>NUCLEOTIDE SEQUENCE</scope>
    <source>
        <strain evidence="1">CHK174-6876</strain>
    </source>
</reference>
<organism evidence="1 2">
    <name type="scientific">Ligilactobacillus acidipiscis</name>
    <dbReference type="NCBI Taxonomy" id="89059"/>
    <lineage>
        <taxon>Bacteria</taxon>
        <taxon>Bacillati</taxon>
        <taxon>Bacillota</taxon>
        <taxon>Bacilli</taxon>
        <taxon>Lactobacillales</taxon>
        <taxon>Lactobacillaceae</taxon>
        <taxon>Ligilactobacillus</taxon>
    </lineage>
</organism>
<gene>
    <name evidence="1" type="ORF">K8V00_07730</name>
</gene>
<dbReference type="AlphaFoldDB" id="A0A921F9L0"/>
<dbReference type="EMBL" id="DYXG01000081">
    <property type="protein sequence ID" value="HJE97496.1"/>
    <property type="molecule type" value="Genomic_DNA"/>
</dbReference>
<evidence type="ECO:0000313" key="2">
    <source>
        <dbReference type="Proteomes" id="UP000707535"/>
    </source>
</evidence>
<evidence type="ECO:0000313" key="1">
    <source>
        <dbReference type="EMBL" id="HJE97496.1"/>
    </source>
</evidence>
<proteinExistence type="predicted"/>
<comment type="caution">
    <text evidence="1">The sequence shown here is derived from an EMBL/GenBank/DDBJ whole genome shotgun (WGS) entry which is preliminary data.</text>
</comment>
<name>A0A921F9L0_9LACO</name>
<dbReference type="Proteomes" id="UP000707535">
    <property type="component" value="Unassembled WGS sequence"/>
</dbReference>
<accession>A0A921F9L0</accession>
<protein>
    <submittedName>
        <fullName evidence="1">Uncharacterized protein</fullName>
    </submittedName>
</protein>
<reference evidence="1" key="1">
    <citation type="journal article" date="2021" name="PeerJ">
        <title>Extensive microbial diversity within the chicken gut microbiome revealed by metagenomics and culture.</title>
        <authorList>
            <person name="Gilroy R."/>
            <person name="Ravi A."/>
            <person name="Getino M."/>
            <person name="Pursley I."/>
            <person name="Horton D.L."/>
            <person name="Alikhan N.F."/>
            <person name="Baker D."/>
            <person name="Gharbi K."/>
            <person name="Hall N."/>
            <person name="Watson M."/>
            <person name="Adriaenssens E.M."/>
            <person name="Foster-Nyarko E."/>
            <person name="Jarju S."/>
            <person name="Secka A."/>
            <person name="Antonio M."/>
            <person name="Oren A."/>
            <person name="Chaudhuri R.R."/>
            <person name="La Ragione R."/>
            <person name="Hildebrand F."/>
            <person name="Pallen M.J."/>
        </authorList>
    </citation>
    <scope>NUCLEOTIDE SEQUENCE</scope>
    <source>
        <strain evidence="1">CHK174-6876</strain>
    </source>
</reference>
<sequence>MENKHDFVQIKVDEKARHRPQEIQKAFKMEIDKNKTLIVYNRINNYILDAVLKVVLDHDA</sequence>